<evidence type="ECO:0000313" key="1">
    <source>
        <dbReference type="EMBL" id="EGB06989.1"/>
    </source>
</evidence>
<evidence type="ECO:0000313" key="2">
    <source>
        <dbReference type="Proteomes" id="UP000002729"/>
    </source>
</evidence>
<keyword evidence="2" id="KW-1185">Reference proteome</keyword>
<name>F0YD39_AURAN</name>
<dbReference type="OrthoDB" id="196856at2759"/>
<gene>
    <name evidence="1" type="ORF">AURANDRAFT_65215</name>
</gene>
<sequence length="194" mass="21648">MRALKLRAPSVYIALLSAVAVGAFRAPLRSRRSSSARFAGEDKRRQRLDPRFGFFGLELAWVLADAARQVARGSTRIGDLVIAGADTADLVQYQSYVLERVYWQGDDDGAVRRVDVDDLDADRPPGCERYEKYLALYSPRYHAKTGAAVVRPDEAQLIPLRREVADASVLAIPGFFWVAVCYNFIEYGKATGRM</sequence>
<dbReference type="InParanoid" id="F0YD39"/>
<organism evidence="2">
    <name type="scientific">Aureococcus anophagefferens</name>
    <name type="common">Harmful bloom alga</name>
    <dbReference type="NCBI Taxonomy" id="44056"/>
    <lineage>
        <taxon>Eukaryota</taxon>
        <taxon>Sar</taxon>
        <taxon>Stramenopiles</taxon>
        <taxon>Ochrophyta</taxon>
        <taxon>Pelagophyceae</taxon>
        <taxon>Pelagomonadales</taxon>
        <taxon>Pelagomonadaceae</taxon>
        <taxon>Aureococcus</taxon>
    </lineage>
</organism>
<dbReference type="KEGG" id="aaf:AURANDRAFT_65215"/>
<protein>
    <submittedName>
        <fullName evidence="1">Uncharacterized protein</fullName>
    </submittedName>
</protein>
<reference evidence="1 2" key="1">
    <citation type="journal article" date="2011" name="Proc. Natl. Acad. Sci. U.S.A.">
        <title>Niche of harmful alga Aureococcus anophagefferens revealed through ecogenomics.</title>
        <authorList>
            <person name="Gobler C.J."/>
            <person name="Berry D.L."/>
            <person name="Dyhrman S.T."/>
            <person name="Wilhelm S.W."/>
            <person name="Salamov A."/>
            <person name="Lobanov A.V."/>
            <person name="Zhang Y."/>
            <person name="Collier J.L."/>
            <person name="Wurch L.L."/>
            <person name="Kustka A.B."/>
            <person name="Dill B.D."/>
            <person name="Shah M."/>
            <person name="VerBerkmoes N.C."/>
            <person name="Kuo A."/>
            <person name="Terry A."/>
            <person name="Pangilinan J."/>
            <person name="Lindquist E.A."/>
            <person name="Lucas S."/>
            <person name="Paulsen I.T."/>
            <person name="Hattenrath-Lehmann T.K."/>
            <person name="Talmage S.C."/>
            <person name="Walker E.A."/>
            <person name="Koch F."/>
            <person name="Burson A.M."/>
            <person name="Marcoval M.A."/>
            <person name="Tang Y.Z."/>
            <person name="Lecleir G.R."/>
            <person name="Coyne K.J."/>
            <person name="Berg G.M."/>
            <person name="Bertrand E.M."/>
            <person name="Saito M.A."/>
            <person name="Gladyshev V.N."/>
            <person name="Grigoriev I.V."/>
        </authorList>
    </citation>
    <scope>NUCLEOTIDE SEQUENCE [LARGE SCALE GENOMIC DNA]</scope>
    <source>
        <strain evidence="2">CCMP 1984</strain>
    </source>
</reference>
<dbReference type="GeneID" id="20225223"/>
<proteinExistence type="predicted"/>
<accession>F0YD39</accession>
<dbReference type="Proteomes" id="UP000002729">
    <property type="component" value="Unassembled WGS sequence"/>
</dbReference>
<dbReference type="EMBL" id="GL833132">
    <property type="protein sequence ID" value="EGB06989.1"/>
    <property type="molecule type" value="Genomic_DNA"/>
</dbReference>
<dbReference type="AlphaFoldDB" id="F0YD39"/>
<dbReference type="RefSeq" id="XP_009038230.1">
    <property type="nucleotide sequence ID" value="XM_009039982.1"/>
</dbReference>